<evidence type="ECO:0000259" key="28">
    <source>
        <dbReference type="PROSITE" id="PS50011"/>
    </source>
</evidence>
<dbReference type="InterPro" id="IPR032675">
    <property type="entry name" value="LRR_dom_sf"/>
</dbReference>
<evidence type="ECO:0000313" key="29">
    <source>
        <dbReference type="EMBL" id="KAG0537947.1"/>
    </source>
</evidence>
<dbReference type="GO" id="GO:0005789">
    <property type="term" value="C:endoplasmic reticulum membrane"/>
    <property type="evidence" value="ECO:0007669"/>
    <property type="project" value="UniProtKB-SubCell"/>
</dbReference>
<dbReference type="InterPro" id="IPR050647">
    <property type="entry name" value="Plant_LRR-RLKs"/>
</dbReference>
<evidence type="ECO:0000256" key="26">
    <source>
        <dbReference type="SAM" id="Phobius"/>
    </source>
</evidence>
<dbReference type="Pfam" id="PF08263">
    <property type="entry name" value="LRRNT_2"/>
    <property type="match status" value="1"/>
</dbReference>
<feature type="chain" id="PRO_5037571809" description="Receptor kinase-like protein Xa21" evidence="27">
    <location>
        <begin position="30"/>
        <end position="997"/>
    </location>
</feature>
<keyword evidence="17 26" id="KW-0472">Membrane</keyword>
<evidence type="ECO:0000256" key="5">
    <source>
        <dbReference type="ARBA" id="ARBA00022475"/>
    </source>
</evidence>
<dbReference type="PANTHER" id="PTHR48056:SF89">
    <property type="entry name" value="OS06G0585982 PROTEIN"/>
    <property type="match status" value="1"/>
</dbReference>
<keyword evidence="18" id="KW-0675">Receptor</keyword>
<dbReference type="PANTHER" id="PTHR48056">
    <property type="entry name" value="LRR RECEPTOR-LIKE SERINE/THREONINE-PROTEIN KINASE-RELATED"/>
    <property type="match status" value="1"/>
</dbReference>
<evidence type="ECO:0000256" key="1">
    <source>
        <dbReference type="ARBA" id="ARBA00004162"/>
    </source>
</evidence>
<evidence type="ECO:0000256" key="10">
    <source>
        <dbReference type="ARBA" id="ARBA00022692"/>
    </source>
</evidence>
<dbReference type="InterPro" id="IPR017441">
    <property type="entry name" value="Protein_kinase_ATP_BS"/>
</dbReference>
<dbReference type="InterPro" id="IPR001611">
    <property type="entry name" value="Leu-rich_rpt"/>
</dbReference>
<dbReference type="InterPro" id="IPR001245">
    <property type="entry name" value="Ser-Thr/Tyr_kinase_cat_dom"/>
</dbReference>
<dbReference type="InterPro" id="IPR013210">
    <property type="entry name" value="LRR_N_plant-typ"/>
</dbReference>
<dbReference type="EMBL" id="CM027682">
    <property type="protein sequence ID" value="KAG0537947.1"/>
    <property type="molecule type" value="Genomic_DNA"/>
</dbReference>
<comment type="caution">
    <text evidence="29">The sequence shown here is derived from an EMBL/GenBank/DDBJ whole genome shotgun (WGS) entry which is preliminary data.</text>
</comment>
<reference evidence="29" key="2">
    <citation type="submission" date="2020-10" db="EMBL/GenBank/DDBJ databases">
        <authorList>
            <person name="Cooper E.A."/>
            <person name="Brenton Z.W."/>
            <person name="Flinn B.S."/>
            <person name="Jenkins J."/>
            <person name="Shu S."/>
            <person name="Flowers D."/>
            <person name="Luo F."/>
            <person name="Wang Y."/>
            <person name="Xia P."/>
            <person name="Barry K."/>
            <person name="Daum C."/>
            <person name="Lipzen A."/>
            <person name="Yoshinaga Y."/>
            <person name="Schmutz J."/>
            <person name="Saski C."/>
            <person name="Vermerris W."/>
            <person name="Kresovich S."/>
        </authorList>
    </citation>
    <scope>NUCLEOTIDE SEQUENCE</scope>
</reference>
<protein>
    <recommendedName>
        <fullName evidence="24">Receptor kinase-like protein Xa21</fullName>
        <ecNumber evidence="4">2.7.11.1</ecNumber>
    </recommendedName>
</protein>
<evidence type="ECO:0000256" key="14">
    <source>
        <dbReference type="ARBA" id="ARBA00022777"/>
    </source>
</evidence>
<dbReference type="Pfam" id="PF00560">
    <property type="entry name" value="LRR_1"/>
    <property type="match status" value="8"/>
</dbReference>
<keyword evidence="16 26" id="KW-1133">Transmembrane helix</keyword>
<feature type="signal peptide" evidence="27">
    <location>
        <begin position="1"/>
        <end position="29"/>
    </location>
</feature>
<sequence>MFAKRPGKHTMIALLAWLLLSLGGSRISCAPDNTTDILALQDFKNEISVDPTGVLDSWNSTIYHCTWKGVRCSPAHPGRVVALELPGLGLAGQISPSVGNLTFLKMLNLSANTLSGQLPPFNYLHKLQILDLSSNSLHDNIPDALANCSKLMELHLRKNTLFGEIPSKLGLMSNLSVLTFSHNNLTGTIPPSLANITNIETLSLSYNMLTGSIPDEFEKLADISTLTLGGNNLRAGDFPRALYNLSTLEILGLESNGFGFTLPENIGDLLPNLQWLVLNENKFQGQIPASLGNASYIYRLNFENNNFTGFPSSFGKLKNLKILNIENNSLGASNSQSWESFDALTNCSDLQVLSLSKNQLYGVIPNSLGNFSTSLERLLLSENKLFGVVPPSIGKFSNLIQLALDNNHHLSGSIEEWICQLTKLQTLAVQYNNFTGPIPSSVGNLTLLSELVLRNNEFGGPIPPSLGKLEQLQYLDFEYNNFQGTIPQEISNLNQLLEIHLSSNKLTGEIPNNLNQCPNLLIIQMDNNFLTGPIPVTLGNITTLSILNLSHNNLTGDIPASLGGLQLTMLDLSYNNLQGDVPRNGIFSNATAVSLEGNLKLCGGAMDLHMRSCNTVSKNLRWRYYLIRVLIPIFGFMSLILLVYFLLSEKKKIRRRKYSEMQSYGDDFLKVSYNDLAQATMNFSESKLIGRGSYGTVYRGKLKETKFDVAVKVFDLDMQGAEKSFLSECRALRSVQHRNLLPIFTACSTVDNRGNVFKALVYEFMPNGSLDTWLYQKVEGKSSKHLGLTQRLCIAVNIADALDYLHHDCGRPTVHCDLKPSNILLKDDMTALLGDFGIARFYADVSSTRTGSTSSTGVRGTIGYIAPEYGHGGSVSTSGDVYSFGIVLMEMITGRRPTDPMFNDGLDIITFVESNTPHQMHQVIDANLKEECKDEAQGNTQYESPMYQCLAGLLQVAVSSTRPLPSQRLNMKEIASRMQAIKSSYLGSKTGKDVSLV</sequence>
<evidence type="ECO:0000256" key="3">
    <source>
        <dbReference type="ARBA" id="ARBA00004479"/>
    </source>
</evidence>
<evidence type="ECO:0000256" key="15">
    <source>
        <dbReference type="ARBA" id="ARBA00022840"/>
    </source>
</evidence>
<dbReference type="GO" id="GO:0005524">
    <property type="term" value="F:ATP binding"/>
    <property type="evidence" value="ECO:0007669"/>
    <property type="project" value="UniProtKB-UniRule"/>
</dbReference>
<keyword evidence="11 27" id="KW-0732">Signal</keyword>
<dbReference type="EC" id="2.7.11.1" evidence="4"/>
<dbReference type="Gene3D" id="3.80.10.10">
    <property type="entry name" value="Ribonuclease Inhibitor"/>
    <property type="match status" value="4"/>
</dbReference>
<dbReference type="Gene3D" id="3.30.200.20">
    <property type="entry name" value="Phosphorylase Kinase, domain 1"/>
    <property type="match status" value="1"/>
</dbReference>
<evidence type="ECO:0000256" key="2">
    <source>
        <dbReference type="ARBA" id="ARBA00004389"/>
    </source>
</evidence>
<comment type="catalytic activity">
    <reaction evidence="21">
        <text>L-seryl-[protein] + ATP = O-phospho-L-seryl-[protein] + ADP + H(+)</text>
        <dbReference type="Rhea" id="RHEA:17989"/>
        <dbReference type="Rhea" id="RHEA-COMP:9863"/>
        <dbReference type="Rhea" id="RHEA-COMP:11604"/>
        <dbReference type="ChEBI" id="CHEBI:15378"/>
        <dbReference type="ChEBI" id="CHEBI:29999"/>
        <dbReference type="ChEBI" id="CHEBI:30616"/>
        <dbReference type="ChEBI" id="CHEBI:83421"/>
        <dbReference type="ChEBI" id="CHEBI:456216"/>
        <dbReference type="EC" id="2.7.11.1"/>
    </reaction>
</comment>
<evidence type="ECO:0000256" key="24">
    <source>
        <dbReference type="ARBA" id="ARBA00072040"/>
    </source>
</evidence>
<keyword evidence="13 25" id="KW-0547">Nucleotide-binding</keyword>
<dbReference type="SMART" id="SM00220">
    <property type="entry name" value="S_TKc"/>
    <property type="match status" value="1"/>
</dbReference>
<dbReference type="PROSITE" id="PS00107">
    <property type="entry name" value="PROTEIN_KINASE_ATP"/>
    <property type="match status" value="1"/>
</dbReference>
<evidence type="ECO:0000256" key="12">
    <source>
        <dbReference type="ARBA" id="ARBA00022737"/>
    </source>
</evidence>
<evidence type="ECO:0000256" key="18">
    <source>
        <dbReference type="ARBA" id="ARBA00023170"/>
    </source>
</evidence>
<comment type="catalytic activity">
    <reaction evidence="20">
        <text>L-threonyl-[protein] + ATP = O-phospho-L-threonyl-[protein] + ADP + H(+)</text>
        <dbReference type="Rhea" id="RHEA:46608"/>
        <dbReference type="Rhea" id="RHEA-COMP:11060"/>
        <dbReference type="Rhea" id="RHEA-COMP:11605"/>
        <dbReference type="ChEBI" id="CHEBI:15378"/>
        <dbReference type="ChEBI" id="CHEBI:30013"/>
        <dbReference type="ChEBI" id="CHEBI:30616"/>
        <dbReference type="ChEBI" id="CHEBI:61977"/>
        <dbReference type="ChEBI" id="CHEBI:456216"/>
        <dbReference type="EC" id="2.7.11.1"/>
    </reaction>
</comment>
<evidence type="ECO:0000256" key="6">
    <source>
        <dbReference type="ARBA" id="ARBA00022527"/>
    </source>
</evidence>
<evidence type="ECO:0000256" key="19">
    <source>
        <dbReference type="ARBA" id="ARBA00023180"/>
    </source>
</evidence>
<dbReference type="InterPro" id="IPR011009">
    <property type="entry name" value="Kinase-like_dom_sf"/>
</dbReference>
<keyword evidence="7" id="KW-0597">Phosphoprotein</keyword>
<evidence type="ECO:0000256" key="9">
    <source>
        <dbReference type="ARBA" id="ARBA00022679"/>
    </source>
</evidence>
<dbReference type="InterPro" id="IPR000719">
    <property type="entry name" value="Prot_kinase_dom"/>
</dbReference>
<dbReference type="SUPFAM" id="SSF52058">
    <property type="entry name" value="L domain-like"/>
    <property type="match status" value="2"/>
</dbReference>
<dbReference type="Pfam" id="PF07714">
    <property type="entry name" value="PK_Tyr_Ser-Thr"/>
    <property type="match status" value="1"/>
</dbReference>
<keyword evidence="8" id="KW-0433">Leucine-rich repeat</keyword>
<dbReference type="FunFam" id="3.30.200.20:FF:000432">
    <property type="entry name" value="LRR receptor-like serine/threonine-protein kinase EFR"/>
    <property type="match status" value="1"/>
</dbReference>
<evidence type="ECO:0000256" key="7">
    <source>
        <dbReference type="ARBA" id="ARBA00022553"/>
    </source>
</evidence>
<keyword evidence="14" id="KW-0418">Kinase</keyword>
<comment type="function">
    <text evidence="23">The processed protein kinase Xa21 chain released by protein cleavage after X.oryzae pv. oryzae protein Ax21 detection translocates into the nucleus where it can bind and regulate WRKY62, a transcription factor. Confers resistance to the bacterial pathogen X.oryzae pv. oryzae (Xoo).</text>
</comment>
<evidence type="ECO:0000256" key="16">
    <source>
        <dbReference type="ARBA" id="ARBA00022989"/>
    </source>
</evidence>
<gene>
    <name evidence="29" type="ORF">BDA96_03G192700</name>
</gene>
<dbReference type="SMART" id="SM00369">
    <property type="entry name" value="LRR_TYP"/>
    <property type="match status" value="10"/>
</dbReference>
<name>A0A921RDD1_SORBI</name>
<dbReference type="SUPFAM" id="SSF56112">
    <property type="entry name" value="Protein kinase-like (PK-like)"/>
    <property type="match status" value="1"/>
</dbReference>
<dbReference type="GO" id="GO:0005886">
    <property type="term" value="C:plasma membrane"/>
    <property type="evidence" value="ECO:0007669"/>
    <property type="project" value="UniProtKB-SubCell"/>
</dbReference>
<evidence type="ECO:0000313" key="30">
    <source>
        <dbReference type="Proteomes" id="UP000807115"/>
    </source>
</evidence>
<feature type="domain" description="Protein kinase" evidence="28">
    <location>
        <begin position="683"/>
        <end position="986"/>
    </location>
</feature>
<dbReference type="Pfam" id="PF13855">
    <property type="entry name" value="LRR_8"/>
    <property type="match status" value="2"/>
</dbReference>
<comment type="function">
    <text evidence="22">Receptor kinase that detects X.oryzae pv. oryzae protein Ax21 to promote innate immunity. Following X.oryzae pv. oryzae protein Ax21 detection, undergoes cleavage, releasing the processed protein kinase Xa21 chain.</text>
</comment>
<keyword evidence="5" id="KW-1003">Cell membrane</keyword>
<evidence type="ECO:0000256" key="17">
    <source>
        <dbReference type="ARBA" id="ARBA00023136"/>
    </source>
</evidence>
<keyword evidence="9" id="KW-0808">Transferase</keyword>
<dbReference type="Gene3D" id="1.10.510.10">
    <property type="entry name" value="Transferase(Phosphotransferase) domain 1"/>
    <property type="match status" value="1"/>
</dbReference>
<accession>A0A921RDD1</accession>
<evidence type="ECO:0000256" key="27">
    <source>
        <dbReference type="SAM" id="SignalP"/>
    </source>
</evidence>
<evidence type="ECO:0000256" key="25">
    <source>
        <dbReference type="PROSITE-ProRule" id="PRU10141"/>
    </source>
</evidence>
<dbReference type="FunFam" id="1.10.510.10:FF:000358">
    <property type="entry name" value="Putative leucine-rich repeat receptor-like serine/threonine-protein kinase"/>
    <property type="match status" value="1"/>
</dbReference>
<evidence type="ECO:0000256" key="4">
    <source>
        <dbReference type="ARBA" id="ARBA00012513"/>
    </source>
</evidence>
<evidence type="ECO:0000256" key="13">
    <source>
        <dbReference type="ARBA" id="ARBA00022741"/>
    </source>
</evidence>
<dbReference type="AlphaFoldDB" id="A0A921RDD1"/>
<keyword evidence="19" id="KW-0325">Glycoprotein</keyword>
<evidence type="ECO:0000256" key="23">
    <source>
        <dbReference type="ARBA" id="ARBA00056628"/>
    </source>
</evidence>
<keyword evidence="10 26" id="KW-0812">Transmembrane</keyword>
<comment type="subcellular location">
    <subcellularLocation>
        <location evidence="1">Cell membrane</location>
        <topology evidence="1">Single-pass membrane protein</topology>
    </subcellularLocation>
    <subcellularLocation>
        <location evidence="2">Endoplasmic reticulum membrane</location>
        <topology evidence="2">Single-pass membrane protein</topology>
    </subcellularLocation>
    <subcellularLocation>
        <location evidence="3">Membrane</location>
        <topology evidence="3">Single-pass type I membrane protein</topology>
    </subcellularLocation>
</comment>
<dbReference type="PROSITE" id="PS50011">
    <property type="entry name" value="PROTEIN_KINASE_DOM"/>
    <property type="match status" value="1"/>
</dbReference>
<dbReference type="FunFam" id="3.80.10.10:FF:000288">
    <property type="entry name" value="LRR receptor-like serine/threonine-protein kinase EFR"/>
    <property type="match status" value="1"/>
</dbReference>
<reference evidence="29" key="1">
    <citation type="journal article" date="2019" name="BMC Genomics">
        <title>A new reference genome for Sorghum bicolor reveals high levels of sequence similarity between sweet and grain genotypes: implications for the genetics of sugar metabolism.</title>
        <authorList>
            <person name="Cooper E.A."/>
            <person name="Brenton Z.W."/>
            <person name="Flinn B.S."/>
            <person name="Jenkins J."/>
            <person name="Shu S."/>
            <person name="Flowers D."/>
            <person name="Luo F."/>
            <person name="Wang Y."/>
            <person name="Xia P."/>
            <person name="Barry K."/>
            <person name="Daum C."/>
            <person name="Lipzen A."/>
            <person name="Yoshinaga Y."/>
            <person name="Schmutz J."/>
            <person name="Saski C."/>
            <person name="Vermerris W."/>
            <person name="Kresovich S."/>
        </authorList>
    </citation>
    <scope>NUCLEOTIDE SEQUENCE</scope>
</reference>
<keyword evidence="6" id="KW-0723">Serine/threonine-protein kinase</keyword>
<feature type="binding site" evidence="25">
    <location>
        <position position="712"/>
    </location>
    <ligand>
        <name>ATP</name>
        <dbReference type="ChEBI" id="CHEBI:30616"/>
    </ligand>
</feature>
<evidence type="ECO:0000256" key="11">
    <source>
        <dbReference type="ARBA" id="ARBA00022729"/>
    </source>
</evidence>
<evidence type="ECO:0000256" key="22">
    <source>
        <dbReference type="ARBA" id="ARBA00054320"/>
    </source>
</evidence>
<dbReference type="InterPro" id="IPR003591">
    <property type="entry name" value="Leu-rich_rpt_typical-subtyp"/>
</dbReference>
<dbReference type="GO" id="GO:0004674">
    <property type="term" value="F:protein serine/threonine kinase activity"/>
    <property type="evidence" value="ECO:0007669"/>
    <property type="project" value="UniProtKB-KW"/>
</dbReference>
<keyword evidence="15 25" id="KW-0067">ATP-binding</keyword>
<evidence type="ECO:0000256" key="20">
    <source>
        <dbReference type="ARBA" id="ARBA00047899"/>
    </source>
</evidence>
<keyword evidence="12" id="KW-0677">Repeat</keyword>
<dbReference type="Proteomes" id="UP000807115">
    <property type="component" value="Chromosome 3"/>
</dbReference>
<feature type="transmembrane region" description="Helical" evidence="26">
    <location>
        <begin position="622"/>
        <end position="647"/>
    </location>
</feature>
<evidence type="ECO:0000256" key="8">
    <source>
        <dbReference type="ARBA" id="ARBA00022614"/>
    </source>
</evidence>
<organism evidence="29 30">
    <name type="scientific">Sorghum bicolor</name>
    <name type="common">Sorghum</name>
    <name type="synonym">Sorghum vulgare</name>
    <dbReference type="NCBI Taxonomy" id="4558"/>
    <lineage>
        <taxon>Eukaryota</taxon>
        <taxon>Viridiplantae</taxon>
        <taxon>Streptophyta</taxon>
        <taxon>Embryophyta</taxon>
        <taxon>Tracheophyta</taxon>
        <taxon>Spermatophyta</taxon>
        <taxon>Magnoliopsida</taxon>
        <taxon>Liliopsida</taxon>
        <taxon>Poales</taxon>
        <taxon>Poaceae</taxon>
        <taxon>PACMAD clade</taxon>
        <taxon>Panicoideae</taxon>
        <taxon>Andropogonodae</taxon>
        <taxon>Andropogoneae</taxon>
        <taxon>Sorghinae</taxon>
        <taxon>Sorghum</taxon>
    </lineage>
</organism>
<evidence type="ECO:0000256" key="21">
    <source>
        <dbReference type="ARBA" id="ARBA00048679"/>
    </source>
</evidence>
<proteinExistence type="predicted"/>
<dbReference type="FunFam" id="3.80.10.10:FF:000095">
    <property type="entry name" value="LRR receptor-like serine/threonine-protein kinase GSO1"/>
    <property type="match status" value="1"/>
</dbReference>